<dbReference type="EMBL" id="CVRI01000047">
    <property type="protein sequence ID" value="CRK97628.1"/>
    <property type="molecule type" value="Genomic_DNA"/>
</dbReference>
<keyword evidence="2" id="KW-1185">Reference proteome</keyword>
<dbReference type="AlphaFoldDB" id="A0A1J1IDK1"/>
<accession>A0A1J1IDK1</accession>
<evidence type="ECO:0000313" key="1">
    <source>
        <dbReference type="EMBL" id="CRK97628.1"/>
    </source>
</evidence>
<reference evidence="1 2" key="1">
    <citation type="submission" date="2015-04" db="EMBL/GenBank/DDBJ databases">
        <authorList>
            <person name="Syromyatnikov M.Y."/>
            <person name="Popov V.N."/>
        </authorList>
    </citation>
    <scope>NUCLEOTIDE SEQUENCE [LARGE SCALE GENOMIC DNA]</scope>
</reference>
<dbReference type="Proteomes" id="UP000183832">
    <property type="component" value="Unassembled WGS sequence"/>
</dbReference>
<dbReference type="OrthoDB" id="365605at2759"/>
<proteinExistence type="predicted"/>
<sequence length="240" mass="27296">MLSNCYDCSALHARDSLKCYRHNKVYNIGDKLDDTQLKKSCIVGCECSLGHFTCGHIDCPQFFGNGPEPPKEGCVEYGTETCCENREVCGKELESIEKCQYQGKTYYEDQSFEPKDSCYTCVCQKGFEDKPAEENKHCRKIDCKFELLYSDRFLRGCIPVYWETDTCCPIDWRCPSDEPTKVIAGPNSNDGQNFENTCVFGDLRMNIGDTLTPETNRPDDNCRVCTCKVPPYAHCIQTCN</sequence>
<gene>
    <name evidence="1" type="ORF">CLUMA_CG011014</name>
</gene>
<name>A0A1J1IDK1_9DIPT</name>
<dbReference type="Gene3D" id="2.10.70.10">
    <property type="entry name" value="Complement Module, domain 1"/>
    <property type="match status" value="1"/>
</dbReference>
<protein>
    <submittedName>
        <fullName evidence="1">CLUMA_CG011014, isoform A</fullName>
    </submittedName>
</protein>
<evidence type="ECO:0000313" key="2">
    <source>
        <dbReference type="Proteomes" id="UP000183832"/>
    </source>
</evidence>
<dbReference type="STRING" id="568069.A0A1J1IDK1"/>
<organism evidence="1 2">
    <name type="scientific">Clunio marinus</name>
    <dbReference type="NCBI Taxonomy" id="568069"/>
    <lineage>
        <taxon>Eukaryota</taxon>
        <taxon>Metazoa</taxon>
        <taxon>Ecdysozoa</taxon>
        <taxon>Arthropoda</taxon>
        <taxon>Hexapoda</taxon>
        <taxon>Insecta</taxon>
        <taxon>Pterygota</taxon>
        <taxon>Neoptera</taxon>
        <taxon>Endopterygota</taxon>
        <taxon>Diptera</taxon>
        <taxon>Nematocera</taxon>
        <taxon>Chironomoidea</taxon>
        <taxon>Chironomidae</taxon>
        <taxon>Clunio</taxon>
    </lineage>
</organism>